<protein>
    <submittedName>
        <fullName evidence="1">Uncharacterized protein</fullName>
    </submittedName>
</protein>
<dbReference type="AlphaFoldDB" id="A0A0B6ZG83"/>
<accession>A0A0B6ZG83</accession>
<gene>
    <name evidence="1" type="primary">ORF63030</name>
</gene>
<reference evidence="1" key="1">
    <citation type="submission" date="2014-12" db="EMBL/GenBank/DDBJ databases">
        <title>Insight into the proteome of Arion vulgaris.</title>
        <authorList>
            <person name="Aradska J."/>
            <person name="Bulat T."/>
            <person name="Smidak R."/>
            <person name="Sarate P."/>
            <person name="Gangsoo J."/>
            <person name="Sialana F."/>
            <person name="Bilban M."/>
            <person name="Lubec G."/>
        </authorList>
    </citation>
    <scope>NUCLEOTIDE SEQUENCE</scope>
    <source>
        <tissue evidence="1">Skin</tissue>
    </source>
</reference>
<dbReference type="EMBL" id="HACG01020683">
    <property type="protein sequence ID" value="CEK67548.1"/>
    <property type="molecule type" value="Transcribed_RNA"/>
</dbReference>
<proteinExistence type="predicted"/>
<evidence type="ECO:0000313" key="1">
    <source>
        <dbReference type="EMBL" id="CEK67548.1"/>
    </source>
</evidence>
<feature type="non-terminal residue" evidence="1">
    <location>
        <position position="69"/>
    </location>
</feature>
<name>A0A0B6ZG83_9EUPU</name>
<sequence length="69" mass="7802">MHQRGKSNLVPKMMSGKQMCRVEIDDIAAMLYNKITHQTPLTSDSALLTEKLYSMSMYLILPFPGSLLL</sequence>
<organism evidence="1">
    <name type="scientific">Arion vulgaris</name>
    <dbReference type="NCBI Taxonomy" id="1028688"/>
    <lineage>
        <taxon>Eukaryota</taxon>
        <taxon>Metazoa</taxon>
        <taxon>Spiralia</taxon>
        <taxon>Lophotrochozoa</taxon>
        <taxon>Mollusca</taxon>
        <taxon>Gastropoda</taxon>
        <taxon>Heterobranchia</taxon>
        <taxon>Euthyneura</taxon>
        <taxon>Panpulmonata</taxon>
        <taxon>Eupulmonata</taxon>
        <taxon>Stylommatophora</taxon>
        <taxon>Helicina</taxon>
        <taxon>Arionoidea</taxon>
        <taxon>Arionidae</taxon>
        <taxon>Arion</taxon>
    </lineage>
</organism>